<feature type="domain" description="FAD-binding PCMH-type" evidence="6">
    <location>
        <begin position="93"/>
        <end position="272"/>
    </location>
</feature>
<dbReference type="SUPFAM" id="SSF55103">
    <property type="entry name" value="FAD-linked oxidases, C-terminal domain"/>
    <property type="match status" value="1"/>
</dbReference>
<dbReference type="InterPro" id="IPR004113">
    <property type="entry name" value="FAD-bd_oxidored_4_C"/>
</dbReference>
<evidence type="ECO:0000313" key="8">
    <source>
        <dbReference type="Proteomes" id="UP001500984"/>
    </source>
</evidence>
<dbReference type="SUPFAM" id="SSF56176">
    <property type="entry name" value="FAD-binding/transporter-associated domain-like"/>
    <property type="match status" value="1"/>
</dbReference>
<dbReference type="InterPro" id="IPR016166">
    <property type="entry name" value="FAD-bd_PCMH"/>
</dbReference>
<dbReference type="InterPro" id="IPR016171">
    <property type="entry name" value="Vanillyl_alc_oxidase_C-sub2"/>
</dbReference>
<protein>
    <submittedName>
        <fullName evidence="7">FAD-linked oxidase C-terminal domain-containing protein</fullName>
    </submittedName>
</protein>
<dbReference type="RefSeq" id="WP_344336796.1">
    <property type="nucleotide sequence ID" value="NZ_BAAAPZ010000005.1"/>
</dbReference>
<gene>
    <name evidence="7" type="ORF">GCM10009823_15800</name>
</gene>
<dbReference type="InterPro" id="IPR016169">
    <property type="entry name" value="FAD-bd_PCMH_sub2"/>
</dbReference>
<keyword evidence="3" id="KW-0274">FAD</keyword>
<comment type="caution">
    <text evidence="7">The sequence shown here is derived from an EMBL/GenBank/DDBJ whole genome shotgun (WGS) entry which is preliminary data.</text>
</comment>
<organism evidence="7 8">
    <name type="scientific">Brevibacterium salitolerans</name>
    <dbReference type="NCBI Taxonomy" id="1403566"/>
    <lineage>
        <taxon>Bacteria</taxon>
        <taxon>Bacillati</taxon>
        <taxon>Actinomycetota</taxon>
        <taxon>Actinomycetes</taxon>
        <taxon>Micrococcales</taxon>
        <taxon>Brevibacteriaceae</taxon>
        <taxon>Brevibacterium</taxon>
    </lineage>
</organism>
<dbReference type="InterPro" id="IPR051914">
    <property type="entry name" value="FAD-linked_OxidoTrans_Type4"/>
</dbReference>
<evidence type="ECO:0000256" key="5">
    <source>
        <dbReference type="SAM" id="MobiDB-lite"/>
    </source>
</evidence>
<dbReference type="PROSITE" id="PS51387">
    <property type="entry name" value="FAD_PCMH"/>
    <property type="match status" value="1"/>
</dbReference>
<accession>A0ABN2WP18</accession>
<dbReference type="InterPro" id="IPR016164">
    <property type="entry name" value="FAD-linked_Oxase-like_C"/>
</dbReference>
<dbReference type="PANTHER" id="PTHR42934">
    <property type="entry name" value="GLYCOLATE OXIDASE SUBUNIT GLCD"/>
    <property type="match status" value="1"/>
</dbReference>
<dbReference type="Gene3D" id="1.10.45.10">
    <property type="entry name" value="Vanillyl-alcohol Oxidase, Chain A, domain 4"/>
    <property type="match status" value="1"/>
</dbReference>
<evidence type="ECO:0000313" key="7">
    <source>
        <dbReference type="EMBL" id="GAA2095926.1"/>
    </source>
</evidence>
<feature type="compositionally biased region" description="Low complexity" evidence="5">
    <location>
        <begin position="28"/>
        <end position="45"/>
    </location>
</feature>
<sequence length="525" mass="53945">MTSSTEQTPVPEAPAGAGQATSPAQPLAGHAQPAPASGGASASDRAVARGEGLLPPEATLDLTPLEAVLSAGALVTDPDVVLAHSQDRAIFSPVGRARGLVRARSIEDVQAVMRFASEHRVPVIPQGTRTGLAGAANATDGALLLSLAAMDQVLEIDTVEQTARVQPGVVNRQLKNALAPHGLAYPPDPGSVDISSLGGNVATNAGGLCCVKYGVTKDYVRQLTVVLADGSLTTLGRPTAKGVAGFDLASLFVGSEGSLGVVVEIVFDLIPAIPPPLTGVALFDDIKHAGSTITEFMASGAMPSLLEIIDGVTIGFLNDYGDFGLPDGAAAMILVQSNGDGSLEAAAEELAAFQRVAEAQGATEVTVSDDPEDSELFVAARRAVAPAMEKFAATQGGGELIDDVCVPRKALTEFFARMELIAAEHQVITSVAGHAGDGNMHPAVVFDARDEESTRRAHAAFDAIMEAGLELGGTITGEHGVGVLKNTWLARELDPVSQRLHLAIKRELDPLGILSPGKMLGELGG</sequence>
<name>A0ABN2WP18_9MICO</name>
<dbReference type="Pfam" id="PF01565">
    <property type="entry name" value="FAD_binding_4"/>
    <property type="match status" value="1"/>
</dbReference>
<keyword evidence="4" id="KW-0560">Oxidoreductase</keyword>
<keyword evidence="8" id="KW-1185">Reference proteome</keyword>
<evidence type="ECO:0000259" key="6">
    <source>
        <dbReference type="PROSITE" id="PS51387"/>
    </source>
</evidence>
<dbReference type="Proteomes" id="UP001500984">
    <property type="component" value="Unassembled WGS sequence"/>
</dbReference>
<dbReference type="Gene3D" id="3.30.465.10">
    <property type="match status" value="1"/>
</dbReference>
<keyword evidence="2" id="KW-0285">Flavoprotein</keyword>
<evidence type="ECO:0000256" key="4">
    <source>
        <dbReference type="ARBA" id="ARBA00023002"/>
    </source>
</evidence>
<dbReference type="InterPro" id="IPR036318">
    <property type="entry name" value="FAD-bd_PCMH-like_sf"/>
</dbReference>
<dbReference type="InterPro" id="IPR006094">
    <property type="entry name" value="Oxid_FAD_bind_N"/>
</dbReference>
<evidence type="ECO:0000256" key="2">
    <source>
        <dbReference type="ARBA" id="ARBA00022630"/>
    </source>
</evidence>
<feature type="region of interest" description="Disordered" evidence="5">
    <location>
        <begin position="1"/>
        <end position="47"/>
    </location>
</feature>
<evidence type="ECO:0000256" key="3">
    <source>
        <dbReference type="ARBA" id="ARBA00022827"/>
    </source>
</evidence>
<evidence type="ECO:0000256" key="1">
    <source>
        <dbReference type="ARBA" id="ARBA00001974"/>
    </source>
</evidence>
<dbReference type="Gene3D" id="3.30.70.2740">
    <property type="match status" value="1"/>
</dbReference>
<proteinExistence type="predicted"/>
<dbReference type="PANTHER" id="PTHR42934:SF2">
    <property type="entry name" value="GLYCOLATE OXIDASE SUBUNIT GLCD"/>
    <property type="match status" value="1"/>
</dbReference>
<dbReference type="EMBL" id="BAAAPZ010000005">
    <property type="protein sequence ID" value="GAA2095926.1"/>
    <property type="molecule type" value="Genomic_DNA"/>
</dbReference>
<reference evidence="7 8" key="1">
    <citation type="journal article" date="2019" name="Int. J. Syst. Evol. Microbiol.">
        <title>The Global Catalogue of Microorganisms (GCM) 10K type strain sequencing project: providing services to taxonomists for standard genome sequencing and annotation.</title>
        <authorList>
            <consortium name="The Broad Institute Genomics Platform"/>
            <consortium name="The Broad Institute Genome Sequencing Center for Infectious Disease"/>
            <person name="Wu L."/>
            <person name="Ma J."/>
        </authorList>
    </citation>
    <scope>NUCLEOTIDE SEQUENCE [LARGE SCALE GENOMIC DNA]</scope>
    <source>
        <strain evidence="7 8">JCM 15900</strain>
    </source>
</reference>
<comment type="cofactor">
    <cofactor evidence="1">
        <name>FAD</name>
        <dbReference type="ChEBI" id="CHEBI:57692"/>
    </cofactor>
</comment>
<dbReference type="Pfam" id="PF02913">
    <property type="entry name" value="FAD-oxidase_C"/>
    <property type="match status" value="1"/>
</dbReference>